<dbReference type="EMBL" id="CP036498">
    <property type="protein sequence ID" value="QUS40696.1"/>
    <property type="molecule type" value="Genomic_DNA"/>
</dbReference>
<evidence type="ECO:0008006" key="3">
    <source>
        <dbReference type="Google" id="ProtNLM"/>
    </source>
</evidence>
<proteinExistence type="predicted"/>
<sequence>MRKFQSPWTPDEIAKLIELADSGATLIRAAAILNRPQISVRRQAAVLGRFLPSATKALSGADVVSAMQTFGKDD</sequence>
<reference evidence="1 2" key="1">
    <citation type="submission" date="2019-02" db="EMBL/GenBank/DDBJ databases">
        <title>Emended description of the genus Rhodopseudomonas and description of Rhodopseudomonas albus sp. nov., a non-phototrophic, heavy-metal-tolerant bacterium isolated from garden soil.</title>
        <authorList>
            <person name="Bao Z."/>
            <person name="Cao W.W."/>
            <person name="Sato Y."/>
            <person name="Nishizawa T."/>
            <person name="Zhao J."/>
            <person name="Guo Y."/>
            <person name="Ohta H."/>
        </authorList>
    </citation>
    <scope>NUCLEOTIDE SEQUENCE [LARGE SCALE GENOMIC DNA]</scope>
    <source>
        <strain evidence="1 2">SK50-23</strain>
    </source>
</reference>
<evidence type="ECO:0000313" key="1">
    <source>
        <dbReference type="EMBL" id="QUS40696.1"/>
    </source>
</evidence>
<dbReference type="Proteomes" id="UP000682843">
    <property type="component" value="Chromosome"/>
</dbReference>
<name>A0ABX8AAA1_9BRAD</name>
<keyword evidence="2" id="KW-1185">Reference proteome</keyword>
<gene>
    <name evidence="1" type="ORF">RPMA_19055</name>
</gene>
<accession>A0ABX8AAA1</accession>
<protein>
    <recommendedName>
        <fullName evidence="3">Helix-turn-helix protein</fullName>
    </recommendedName>
</protein>
<evidence type="ECO:0000313" key="2">
    <source>
        <dbReference type="Proteomes" id="UP000682843"/>
    </source>
</evidence>
<organism evidence="1 2">
    <name type="scientific">Tardiphaga alba</name>
    <dbReference type="NCBI Taxonomy" id="340268"/>
    <lineage>
        <taxon>Bacteria</taxon>
        <taxon>Pseudomonadati</taxon>
        <taxon>Pseudomonadota</taxon>
        <taxon>Alphaproteobacteria</taxon>
        <taxon>Hyphomicrobiales</taxon>
        <taxon>Nitrobacteraceae</taxon>
        <taxon>Tardiphaga</taxon>
    </lineage>
</organism>
<dbReference type="RefSeq" id="WP_211909287.1">
    <property type="nucleotide sequence ID" value="NZ_CP036498.1"/>
</dbReference>